<dbReference type="STRING" id="332977.SAMN05421740_10314"/>
<sequence length="350" mass="40439">MNVHEFEIFLRLIMNKGFRDWVINPNEERNYFWRKWMAEHPDATNVVKKAREFVDRISFKHEQLSDDEKEALLGKIIASEKHQFKGSRTSDFYSNVRWWMKVVAVLVLCFGLILLTDDFTSRIQIKPERFLNECKIIQTGKGQRHKEILPDGTTVYLNAESTLQFPLHFNAAIRRVELKGEAFFEVVRIDTVPFIVSAQGIETQVFGTSFNVRAVEEELATEVSLVSGKVSVDVAGNKEGIGGSVLKPGEQFSYNWHLGKSEKHTFDIQEITAWKDGIIYLKDASLDDFIVKMENWYGVDFQVFGKASKEWRINGRYQNEELDNILKGLMFVYGISYKIDGDNVMLIVNQ</sequence>
<dbReference type="RefSeq" id="WP_090604354.1">
    <property type="nucleotide sequence ID" value="NZ_FNZR01000003.1"/>
</dbReference>
<feature type="domain" description="Protein FecR C-terminal" evidence="2">
    <location>
        <begin position="279"/>
        <end position="345"/>
    </location>
</feature>
<evidence type="ECO:0000313" key="3">
    <source>
        <dbReference type="EMBL" id="SEK93020.1"/>
    </source>
</evidence>
<dbReference type="InterPro" id="IPR012373">
    <property type="entry name" value="Ferrdict_sens_TM"/>
</dbReference>
<proteinExistence type="predicted"/>
<dbReference type="AlphaFoldDB" id="A0A1H7L2J8"/>
<dbReference type="OrthoDB" id="1523735at2"/>
<dbReference type="PIRSF" id="PIRSF018266">
    <property type="entry name" value="FecR"/>
    <property type="match status" value="1"/>
</dbReference>
<dbReference type="PANTHER" id="PTHR30273">
    <property type="entry name" value="PERIPLASMIC SIGNAL SENSOR AND SIGMA FACTOR ACTIVATOR FECR-RELATED"/>
    <property type="match status" value="1"/>
</dbReference>
<evidence type="ECO:0000259" key="1">
    <source>
        <dbReference type="Pfam" id="PF04773"/>
    </source>
</evidence>
<evidence type="ECO:0000259" key="2">
    <source>
        <dbReference type="Pfam" id="PF16344"/>
    </source>
</evidence>
<evidence type="ECO:0000313" key="4">
    <source>
        <dbReference type="Proteomes" id="UP000198916"/>
    </source>
</evidence>
<feature type="domain" description="FecR protein" evidence="1">
    <location>
        <begin position="137"/>
        <end position="230"/>
    </location>
</feature>
<name>A0A1H7L2J8_9SPHI</name>
<organism evidence="3 4">
    <name type="scientific">Parapedobacter koreensis</name>
    <dbReference type="NCBI Taxonomy" id="332977"/>
    <lineage>
        <taxon>Bacteria</taxon>
        <taxon>Pseudomonadati</taxon>
        <taxon>Bacteroidota</taxon>
        <taxon>Sphingobacteriia</taxon>
        <taxon>Sphingobacteriales</taxon>
        <taxon>Sphingobacteriaceae</taxon>
        <taxon>Parapedobacter</taxon>
    </lineage>
</organism>
<dbReference type="PANTHER" id="PTHR30273:SF2">
    <property type="entry name" value="PROTEIN FECR"/>
    <property type="match status" value="1"/>
</dbReference>
<dbReference type="InterPro" id="IPR006860">
    <property type="entry name" value="FecR"/>
</dbReference>
<protein>
    <submittedName>
        <fullName evidence="3">FecR family protein</fullName>
    </submittedName>
</protein>
<reference evidence="4" key="1">
    <citation type="submission" date="2016-10" db="EMBL/GenBank/DDBJ databases">
        <authorList>
            <person name="Varghese N."/>
            <person name="Submissions S."/>
        </authorList>
    </citation>
    <scope>NUCLEOTIDE SEQUENCE [LARGE SCALE GENOMIC DNA]</scope>
    <source>
        <strain evidence="4">Jip14</strain>
    </source>
</reference>
<dbReference type="GO" id="GO:0016989">
    <property type="term" value="F:sigma factor antagonist activity"/>
    <property type="evidence" value="ECO:0007669"/>
    <property type="project" value="TreeGrafter"/>
</dbReference>
<dbReference type="Pfam" id="PF04773">
    <property type="entry name" value="FecR"/>
    <property type="match status" value="1"/>
</dbReference>
<dbReference type="Pfam" id="PF16344">
    <property type="entry name" value="FecR_C"/>
    <property type="match status" value="1"/>
</dbReference>
<keyword evidence="4" id="KW-1185">Reference proteome</keyword>
<dbReference type="InterPro" id="IPR032508">
    <property type="entry name" value="FecR_C"/>
</dbReference>
<accession>A0A1H7L2J8</accession>
<dbReference type="Gene3D" id="3.55.50.30">
    <property type="match status" value="1"/>
</dbReference>
<gene>
    <name evidence="3" type="ORF">SAMN05421740_10314</name>
</gene>
<dbReference type="EMBL" id="FNZR01000003">
    <property type="protein sequence ID" value="SEK93020.1"/>
    <property type="molecule type" value="Genomic_DNA"/>
</dbReference>
<dbReference type="Proteomes" id="UP000198916">
    <property type="component" value="Unassembled WGS sequence"/>
</dbReference>
<dbReference type="Gene3D" id="2.60.120.1440">
    <property type="match status" value="1"/>
</dbReference>